<protein>
    <submittedName>
        <fullName evidence="1">Uncharacterized protein</fullName>
    </submittedName>
</protein>
<evidence type="ECO:0000313" key="1">
    <source>
        <dbReference type="EMBL" id="KAH8005313.1"/>
    </source>
</evidence>
<organism evidence="1 2">
    <name type="scientific">Sphaerodactylus townsendi</name>
    <dbReference type="NCBI Taxonomy" id="933632"/>
    <lineage>
        <taxon>Eukaryota</taxon>
        <taxon>Metazoa</taxon>
        <taxon>Chordata</taxon>
        <taxon>Craniata</taxon>
        <taxon>Vertebrata</taxon>
        <taxon>Euteleostomi</taxon>
        <taxon>Lepidosauria</taxon>
        <taxon>Squamata</taxon>
        <taxon>Bifurcata</taxon>
        <taxon>Gekkota</taxon>
        <taxon>Sphaerodactylidae</taxon>
        <taxon>Sphaerodactylus</taxon>
    </lineage>
</organism>
<dbReference type="EMBL" id="CM037617">
    <property type="protein sequence ID" value="KAH8005313.1"/>
    <property type="molecule type" value="Genomic_DNA"/>
</dbReference>
<gene>
    <name evidence="1" type="ORF">K3G42_026094</name>
</gene>
<reference evidence="1" key="1">
    <citation type="submission" date="2021-08" db="EMBL/GenBank/DDBJ databases">
        <title>The first chromosome-level gecko genome reveals the dynamic sex chromosomes of Neotropical dwarf geckos (Sphaerodactylidae: Sphaerodactylus).</title>
        <authorList>
            <person name="Pinto B.J."/>
            <person name="Keating S.E."/>
            <person name="Gamble T."/>
        </authorList>
    </citation>
    <scope>NUCLEOTIDE SEQUENCE</scope>
    <source>
        <strain evidence="1">TG3544</strain>
    </source>
</reference>
<evidence type="ECO:0000313" key="2">
    <source>
        <dbReference type="Proteomes" id="UP000827872"/>
    </source>
</evidence>
<keyword evidence="2" id="KW-1185">Reference proteome</keyword>
<name>A0ACB8FIY2_9SAUR</name>
<dbReference type="Proteomes" id="UP000827872">
    <property type="component" value="Linkage Group LG04"/>
</dbReference>
<sequence length="102" mass="12256">MLDYVLNLCQEHYDFLVRMPEKLIMHILSFLNVEDIGQLSKTCKKFRKLCSTEEFWEKIKRLQDSYNLDAKTITIPAYKRPSNSSRRPGYLAQMQRRQTTFF</sequence>
<proteinExistence type="predicted"/>
<accession>A0ACB8FIY2</accession>
<comment type="caution">
    <text evidence="1">The sequence shown here is derived from an EMBL/GenBank/DDBJ whole genome shotgun (WGS) entry which is preliminary data.</text>
</comment>